<dbReference type="EMBL" id="FN653021">
    <property type="protein sequence ID" value="CBY23484.1"/>
    <property type="molecule type" value="Genomic_DNA"/>
</dbReference>
<reference evidence="1" key="1">
    <citation type="journal article" date="2010" name="Science">
        <title>Plasticity of animal genome architecture unmasked by rapid evolution of a pelagic tunicate.</title>
        <authorList>
            <person name="Denoeud F."/>
            <person name="Henriet S."/>
            <person name="Mungpakdee S."/>
            <person name="Aury J.M."/>
            <person name="Da Silva C."/>
            <person name="Brinkmann H."/>
            <person name="Mikhaleva J."/>
            <person name="Olsen L.C."/>
            <person name="Jubin C."/>
            <person name="Canestro C."/>
            <person name="Bouquet J.M."/>
            <person name="Danks G."/>
            <person name="Poulain J."/>
            <person name="Campsteijn C."/>
            <person name="Adamski M."/>
            <person name="Cross I."/>
            <person name="Yadetie F."/>
            <person name="Muffato M."/>
            <person name="Louis A."/>
            <person name="Butcher S."/>
            <person name="Tsagkogeorga G."/>
            <person name="Konrad A."/>
            <person name="Singh S."/>
            <person name="Jensen M.F."/>
            <person name="Cong E.H."/>
            <person name="Eikeseth-Otteraa H."/>
            <person name="Noel B."/>
            <person name="Anthouard V."/>
            <person name="Porcel B.M."/>
            <person name="Kachouri-Lafond R."/>
            <person name="Nishino A."/>
            <person name="Ugolini M."/>
            <person name="Chourrout P."/>
            <person name="Nishida H."/>
            <person name="Aasland R."/>
            <person name="Huzurbazar S."/>
            <person name="Westhof E."/>
            <person name="Delsuc F."/>
            <person name="Lehrach H."/>
            <person name="Reinhardt R."/>
            <person name="Weissenbach J."/>
            <person name="Roy S.W."/>
            <person name="Artiguenave F."/>
            <person name="Postlethwait J.H."/>
            <person name="Manak J.R."/>
            <person name="Thompson E.M."/>
            <person name="Jaillon O."/>
            <person name="Du Pasquier L."/>
            <person name="Boudinot P."/>
            <person name="Liberles D.A."/>
            <person name="Volff J.N."/>
            <person name="Philippe H."/>
            <person name="Lenhard B."/>
            <person name="Roest Crollius H."/>
            <person name="Wincker P."/>
            <person name="Chourrout D."/>
        </authorList>
    </citation>
    <scope>NUCLEOTIDE SEQUENCE [LARGE SCALE GENOMIC DNA]</scope>
</reference>
<evidence type="ECO:0000313" key="2">
    <source>
        <dbReference type="EMBL" id="CBY35034.1"/>
    </source>
</evidence>
<name>E4X216_OIKDI</name>
<gene>
    <name evidence="1" type="ORF">GSOID_T00015925001</name>
    <name evidence="2" type="ORF">GSOID_T00026823001</name>
</gene>
<protein>
    <submittedName>
        <fullName evidence="1">Uncharacterized protein</fullName>
    </submittedName>
</protein>
<accession>E4X216</accession>
<proteinExistence type="predicted"/>
<evidence type="ECO:0000313" key="3">
    <source>
        <dbReference type="Proteomes" id="UP000001307"/>
    </source>
</evidence>
<dbReference type="Proteomes" id="UP000001307">
    <property type="component" value="Unassembled WGS sequence"/>
</dbReference>
<dbReference type="EMBL" id="FN654577">
    <property type="protein sequence ID" value="CBY35034.1"/>
    <property type="molecule type" value="Genomic_DNA"/>
</dbReference>
<dbReference type="InParanoid" id="E4X216"/>
<organism evidence="1">
    <name type="scientific">Oikopleura dioica</name>
    <name type="common">Tunicate</name>
    <dbReference type="NCBI Taxonomy" id="34765"/>
    <lineage>
        <taxon>Eukaryota</taxon>
        <taxon>Metazoa</taxon>
        <taxon>Chordata</taxon>
        <taxon>Tunicata</taxon>
        <taxon>Appendicularia</taxon>
        <taxon>Copelata</taxon>
        <taxon>Oikopleuridae</taxon>
        <taxon>Oikopleura</taxon>
    </lineage>
</organism>
<dbReference type="Proteomes" id="UP000011014">
    <property type="component" value="Unassembled WGS sequence"/>
</dbReference>
<evidence type="ECO:0000313" key="1">
    <source>
        <dbReference type="EMBL" id="CBY23484.1"/>
    </source>
</evidence>
<dbReference type="AlphaFoldDB" id="E4X216"/>
<sequence>MLDKNPVLFQCNSIVGERGDTVQVRLSGNKRSILSLYEVEIYAFPADLEVLLVESQSLENQALEHSVLAPGSKCPSKPQNKDKR</sequence>
<keyword evidence="3" id="KW-1185">Reference proteome</keyword>